<proteinExistence type="predicted"/>
<organism evidence="2 3">
    <name type="scientific">Spironucleus salmonicida</name>
    <dbReference type="NCBI Taxonomy" id="348837"/>
    <lineage>
        <taxon>Eukaryota</taxon>
        <taxon>Metamonada</taxon>
        <taxon>Diplomonadida</taxon>
        <taxon>Hexamitidae</taxon>
        <taxon>Hexamitinae</taxon>
        <taxon>Spironucleus</taxon>
    </lineage>
</organism>
<dbReference type="GO" id="GO:0052618">
    <property type="term" value="F:coenzyme F420-0:L-glutamate ligase activity"/>
    <property type="evidence" value="ECO:0007669"/>
    <property type="project" value="TreeGrafter"/>
</dbReference>
<name>A0A9P8LKQ3_9EUKA</name>
<dbReference type="KEGG" id="ssao:94301824"/>
<dbReference type="SUPFAM" id="SSF144010">
    <property type="entry name" value="CofE-like"/>
    <property type="match status" value="1"/>
</dbReference>
<sequence>MLGVVSRGIRAPIIKQGDDLRAIVVDTVLKAAQENSVTLQDRDVVCITESVVARAQGNYASTAAIAADVRTKTGGGTVGLVFPILSRNRFSMLLKGIAQGVDKVVIQLSYPGDEVGNLLFPIEALLAKGINPHSDHFTEAAFRAHFPSTIHQFTGVDYIEYYKSVAGPNCEIVLSNDPAHILAYTDVVIAADIHSRGRTKQRLLSQGARTVLCLDDLLTASVDGSGFQPQFGLLGSNLARDDQVKLFPRDSQALVEQIQADLLARTGRTLEVMVFGDGAFKDPVGGIWELADPVVSPGFTAGLSGLPNEIKLKYAADNELDGLSGPEAEQAMRALIRRKSADLVGSIAAQGTTPRALTDLLGSLADLTTGSGDKGTPFVLIQNYFKSYAE</sequence>
<dbReference type="OrthoDB" id="10255485at2759"/>
<dbReference type="Gene3D" id="3.30.1330.100">
    <property type="entry name" value="CofE-like"/>
    <property type="match status" value="1"/>
</dbReference>
<protein>
    <submittedName>
        <fullName evidence="2">F420-0:Gamma-glutamyl ligase superfamily protein</fullName>
    </submittedName>
</protein>
<dbReference type="InterPro" id="IPR002847">
    <property type="entry name" value="F420-0_gamma-glut_ligase-dom"/>
</dbReference>
<dbReference type="RefSeq" id="XP_067760602.1">
    <property type="nucleotide sequence ID" value="XM_067911580.1"/>
</dbReference>
<evidence type="ECO:0000313" key="3">
    <source>
        <dbReference type="Proteomes" id="UP000018208"/>
    </source>
</evidence>
<evidence type="ECO:0000259" key="1">
    <source>
        <dbReference type="Pfam" id="PF01996"/>
    </source>
</evidence>
<gene>
    <name evidence="2" type="ORF">SS50377_27801</name>
</gene>
<reference evidence="2 3" key="1">
    <citation type="journal article" date="2014" name="PLoS Genet.">
        <title>The Genome of Spironucleus salmonicida Highlights a Fish Pathogen Adapted to Fluctuating Environments.</title>
        <authorList>
            <person name="Xu F."/>
            <person name="Jerlstrom-Hultqvist J."/>
            <person name="Einarsson E."/>
            <person name="Astvaldsson A."/>
            <person name="Svard S.G."/>
            <person name="Andersson J.O."/>
        </authorList>
    </citation>
    <scope>NUCLEOTIDE SEQUENCE [LARGE SCALE GENOMIC DNA]</scope>
    <source>
        <strain evidence="2 3">ATCC 50377</strain>
    </source>
</reference>
<dbReference type="AlphaFoldDB" id="A0A9P8LKQ3"/>
<evidence type="ECO:0000313" key="2">
    <source>
        <dbReference type="EMBL" id="KAH0569829.1"/>
    </source>
</evidence>
<dbReference type="Pfam" id="PF01996">
    <property type="entry name" value="F420_ligase"/>
    <property type="match status" value="1"/>
</dbReference>
<keyword evidence="3" id="KW-1185">Reference proteome</keyword>
<dbReference type="PANTHER" id="PTHR47917">
    <property type="match status" value="1"/>
</dbReference>
<keyword evidence="2" id="KW-0436">Ligase</keyword>
<feature type="domain" description="Coenzyme F420:L-glutamate ligase-like" evidence="1">
    <location>
        <begin position="8"/>
        <end position="383"/>
    </location>
</feature>
<dbReference type="Proteomes" id="UP000018208">
    <property type="component" value="Unassembled WGS sequence"/>
</dbReference>
<dbReference type="PANTHER" id="PTHR47917:SF1">
    <property type="entry name" value="COENZYME F420:L-GLUTAMATE LIGASE"/>
    <property type="match status" value="1"/>
</dbReference>
<dbReference type="EMBL" id="AUWU02000008">
    <property type="protein sequence ID" value="KAH0569829.1"/>
    <property type="molecule type" value="Genomic_DNA"/>
</dbReference>
<comment type="caution">
    <text evidence="2">The sequence shown here is derived from an EMBL/GenBank/DDBJ whole genome shotgun (WGS) entry which is preliminary data.</text>
</comment>
<accession>A0A9P8LKQ3</accession>
<dbReference type="GeneID" id="94301824"/>